<name>A0A397IUH7_9GLOM</name>
<organism evidence="1 2">
    <name type="scientific">Diversispora epigaea</name>
    <dbReference type="NCBI Taxonomy" id="1348612"/>
    <lineage>
        <taxon>Eukaryota</taxon>
        <taxon>Fungi</taxon>
        <taxon>Fungi incertae sedis</taxon>
        <taxon>Mucoromycota</taxon>
        <taxon>Glomeromycotina</taxon>
        <taxon>Glomeromycetes</taxon>
        <taxon>Diversisporales</taxon>
        <taxon>Diversisporaceae</taxon>
        <taxon>Diversispora</taxon>
    </lineage>
</organism>
<dbReference type="Proteomes" id="UP000266861">
    <property type="component" value="Unassembled WGS sequence"/>
</dbReference>
<dbReference type="AlphaFoldDB" id="A0A397IUH7"/>
<accession>A0A397IUH7</accession>
<evidence type="ECO:0000313" key="1">
    <source>
        <dbReference type="EMBL" id="RHZ79665.1"/>
    </source>
</evidence>
<comment type="caution">
    <text evidence="1">The sequence shown here is derived from an EMBL/GenBank/DDBJ whole genome shotgun (WGS) entry which is preliminary data.</text>
</comment>
<reference evidence="1 2" key="1">
    <citation type="submission" date="2018-08" db="EMBL/GenBank/DDBJ databases">
        <title>Genome and evolution of the arbuscular mycorrhizal fungus Diversispora epigaea (formerly Glomus versiforme) and its bacterial endosymbionts.</title>
        <authorList>
            <person name="Sun X."/>
            <person name="Fei Z."/>
            <person name="Harrison M."/>
        </authorList>
    </citation>
    <scope>NUCLEOTIDE SEQUENCE [LARGE SCALE GENOMIC DNA]</scope>
    <source>
        <strain evidence="1 2">IT104</strain>
    </source>
</reference>
<dbReference type="EMBL" id="PQFF01000133">
    <property type="protein sequence ID" value="RHZ79665.1"/>
    <property type="molecule type" value="Genomic_DNA"/>
</dbReference>
<gene>
    <name evidence="1" type="ORF">Glove_142g22</name>
</gene>
<proteinExistence type="predicted"/>
<evidence type="ECO:0000313" key="2">
    <source>
        <dbReference type="Proteomes" id="UP000266861"/>
    </source>
</evidence>
<keyword evidence="2" id="KW-1185">Reference proteome</keyword>
<protein>
    <submittedName>
        <fullName evidence="1">Uncharacterized protein</fullName>
    </submittedName>
</protein>
<sequence>MSKIILNPNNENIKISEKIIKPNKIENNKSFEYESDSPKKLEKTLKRLAVSKKLAVLEKSAASKSNKRITEIKSS</sequence>